<gene>
    <name evidence="3" type="ORF">HEQ75_25880</name>
</gene>
<dbReference type="Pfam" id="PF03372">
    <property type="entry name" value="Exo_endo_phos"/>
    <property type="match status" value="1"/>
</dbReference>
<evidence type="ECO:0000259" key="2">
    <source>
        <dbReference type="Pfam" id="PF03372"/>
    </source>
</evidence>
<dbReference type="InterPro" id="IPR036691">
    <property type="entry name" value="Endo/exonu/phosph_ase_sf"/>
</dbReference>
<feature type="signal peptide" evidence="1">
    <location>
        <begin position="1"/>
        <end position="18"/>
    </location>
</feature>
<keyword evidence="1" id="KW-0732">Signal</keyword>
<comment type="caution">
    <text evidence="3">The sequence shown here is derived from an EMBL/GenBank/DDBJ whole genome shotgun (WGS) entry which is preliminary data.</text>
</comment>
<sequence>MRRILLALLLLLAVPAGAQEIKLASWNIAWLTLKPNGHPELPRGVPGRRDEDFRLLRGYATRLAADVVALQEIDGAEAAARIFDPAEWTIHLTDEPDVQRPGFAIRRHLRATPQPDLRALDLHPRARFSLRRGADILVEGHSGARLRLLSVHLDAGCREDDFSPTASRDCQQLERQARILAGWAQARAREGVGFAILGDFNRRMTPDDDFVRILADAAPMDRATEGLSSPCWADARGGRPFVDHAFLGGPARQWAVPRSFAVLVYAERGGRWRDRLSDHCPISLRLRLP</sequence>
<evidence type="ECO:0000313" key="3">
    <source>
        <dbReference type="EMBL" id="NKC34309.1"/>
    </source>
</evidence>
<feature type="chain" id="PRO_5045146148" description="Endonuclease/exonuclease/phosphatase domain-containing protein" evidence="1">
    <location>
        <begin position="19"/>
        <end position="289"/>
    </location>
</feature>
<dbReference type="Gene3D" id="3.60.10.10">
    <property type="entry name" value="Endonuclease/exonuclease/phosphatase"/>
    <property type="match status" value="1"/>
</dbReference>
<accession>A0ABX1EAQ4</accession>
<dbReference type="RefSeq" id="WP_168035020.1">
    <property type="nucleotide sequence ID" value="NZ_JAAVNE010000076.1"/>
</dbReference>
<keyword evidence="4" id="KW-1185">Reference proteome</keyword>
<dbReference type="InterPro" id="IPR005135">
    <property type="entry name" value="Endo/exonuclease/phosphatase"/>
</dbReference>
<dbReference type="Proteomes" id="UP000787635">
    <property type="component" value="Unassembled WGS sequence"/>
</dbReference>
<name>A0ABX1EAQ4_9PROT</name>
<proteinExistence type="predicted"/>
<evidence type="ECO:0000256" key="1">
    <source>
        <dbReference type="SAM" id="SignalP"/>
    </source>
</evidence>
<reference evidence="3 4" key="1">
    <citation type="submission" date="2020-03" db="EMBL/GenBank/DDBJ databases">
        <title>Roseomonas selenitidurans sp. nov. isolated from urban soil.</title>
        <authorList>
            <person name="Liu H."/>
        </authorList>
    </citation>
    <scope>NUCLEOTIDE SEQUENCE [LARGE SCALE GENOMIC DNA]</scope>
    <source>
        <strain evidence="3 4">BU-1</strain>
    </source>
</reference>
<feature type="domain" description="Endonuclease/exonuclease/phosphatase" evidence="2">
    <location>
        <begin position="24"/>
        <end position="279"/>
    </location>
</feature>
<organism evidence="3 4">
    <name type="scientific">Falsiroseomonas selenitidurans</name>
    <dbReference type="NCBI Taxonomy" id="2716335"/>
    <lineage>
        <taxon>Bacteria</taxon>
        <taxon>Pseudomonadati</taxon>
        <taxon>Pseudomonadota</taxon>
        <taxon>Alphaproteobacteria</taxon>
        <taxon>Acetobacterales</taxon>
        <taxon>Roseomonadaceae</taxon>
        <taxon>Falsiroseomonas</taxon>
    </lineage>
</organism>
<evidence type="ECO:0000313" key="4">
    <source>
        <dbReference type="Proteomes" id="UP000787635"/>
    </source>
</evidence>
<protein>
    <recommendedName>
        <fullName evidence="2">Endonuclease/exonuclease/phosphatase domain-containing protein</fullName>
    </recommendedName>
</protein>
<dbReference type="EMBL" id="JAAVNE010000076">
    <property type="protein sequence ID" value="NKC34309.1"/>
    <property type="molecule type" value="Genomic_DNA"/>
</dbReference>
<dbReference type="SUPFAM" id="SSF56219">
    <property type="entry name" value="DNase I-like"/>
    <property type="match status" value="1"/>
</dbReference>